<name>A0ACB6ZFB9_THEGA</name>
<organism evidence="1 2">
    <name type="scientific">Thelephora ganbajun</name>
    <name type="common">Ganba fungus</name>
    <dbReference type="NCBI Taxonomy" id="370292"/>
    <lineage>
        <taxon>Eukaryota</taxon>
        <taxon>Fungi</taxon>
        <taxon>Dikarya</taxon>
        <taxon>Basidiomycota</taxon>
        <taxon>Agaricomycotina</taxon>
        <taxon>Agaricomycetes</taxon>
        <taxon>Thelephorales</taxon>
        <taxon>Thelephoraceae</taxon>
        <taxon>Thelephora</taxon>
    </lineage>
</organism>
<comment type="caution">
    <text evidence="1">The sequence shown here is derived from an EMBL/GenBank/DDBJ whole genome shotgun (WGS) entry which is preliminary data.</text>
</comment>
<dbReference type="Proteomes" id="UP000886501">
    <property type="component" value="Unassembled WGS sequence"/>
</dbReference>
<gene>
    <name evidence="1" type="ORF">BDM02DRAFT_2316097</name>
</gene>
<protein>
    <submittedName>
        <fullName evidence="1">Uncharacterized protein</fullName>
    </submittedName>
</protein>
<dbReference type="EMBL" id="MU118016">
    <property type="protein sequence ID" value="KAF9648282.1"/>
    <property type="molecule type" value="Genomic_DNA"/>
</dbReference>
<keyword evidence="2" id="KW-1185">Reference proteome</keyword>
<evidence type="ECO:0000313" key="1">
    <source>
        <dbReference type="EMBL" id="KAF9648282.1"/>
    </source>
</evidence>
<sequence>MFLSRVLLKLQLCGPGQSIPAELSSHSHSRIQETYWRCLATAHHQDGARVFVRLSQPHRWPGMLEPSNRSLQGGFLVIPPSLHESKNQPSPEHDKVYFEP</sequence>
<evidence type="ECO:0000313" key="2">
    <source>
        <dbReference type="Proteomes" id="UP000886501"/>
    </source>
</evidence>
<proteinExistence type="predicted"/>
<reference evidence="1" key="2">
    <citation type="journal article" date="2020" name="Nat. Commun.">
        <title>Large-scale genome sequencing of mycorrhizal fungi provides insights into the early evolution of symbiotic traits.</title>
        <authorList>
            <person name="Miyauchi S."/>
            <person name="Kiss E."/>
            <person name="Kuo A."/>
            <person name="Drula E."/>
            <person name="Kohler A."/>
            <person name="Sanchez-Garcia M."/>
            <person name="Morin E."/>
            <person name="Andreopoulos B."/>
            <person name="Barry K.W."/>
            <person name="Bonito G."/>
            <person name="Buee M."/>
            <person name="Carver A."/>
            <person name="Chen C."/>
            <person name="Cichocki N."/>
            <person name="Clum A."/>
            <person name="Culley D."/>
            <person name="Crous P.W."/>
            <person name="Fauchery L."/>
            <person name="Girlanda M."/>
            <person name="Hayes R.D."/>
            <person name="Keri Z."/>
            <person name="LaButti K."/>
            <person name="Lipzen A."/>
            <person name="Lombard V."/>
            <person name="Magnuson J."/>
            <person name="Maillard F."/>
            <person name="Murat C."/>
            <person name="Nolan M."/>
            <person name="Ohm R.A."/>
            <person name="Pangilinan J."/>
            <person name="Pereira M.F."/>
            <person name="Perotto S."/>
            <person name="Peter M."/>
            <person name="Pfister S."/>
            <person name="Riley R."/>
            <person name="Sitrit Y."/>
            <person name="Stielow J.B."/>
            <person name="Szollosi G."/>
            <person name="Zifcakova L."/>
            <person name="Stursova M."/>
            <person name="Spatafora J.W."/>
            <person name="Tedersoo L."/>
            <person name="Vaario L.M."/>
            <person name="Yamada A."/>
            <person name="Yan M."/>
            <person name="Wang P."/>
            <person name="Xu J."/>
            <person name="Bruns T."/>
            <person name="Baldrian P."/>
            <person name="Vilgalys R."/>
            <person name="Dunand C."/>
            <person name="Henrissat B."/>
            <person name="Grigoriev I.V."/>
            <person name="Hibbett D."/>
            <person name="Nagy L.G."/>
            <person name="Martin F.M."/>
        </authorList>
    </citation>
    <scope>NUCLEOTIDE SEQUENCE</scope>
    <source>
        <strain evidence="1">P2</strain>
    </source>
</reference>
<reference evidence="1" key="1">
    <citation type="submission" date="2019-10" db="EMBL/GenBank/DDBJ databases">
        <authorList>
            <consortium name="DOE Joint Genome Institute"/>
            <person name="Kuo A."/>
            <person name="Miyauchi S."/>
            <person name="Kiss E."/>
            <person name="Drula E."/>
            <person name="Kohler A."/>
            <person name="Sanchez-Garcia M."/>
            <person name="Andreopoulos B."/>
            <person name="Barry K.W."/>
            <person name="Bonito G."/>
            <person name="Buee M."/>
            <person name="Carver A."/>
            <person name="Chen C."/>
            <person name="Cichocki N."/>
            <person name="Clum A."/>
            <person name="Culley D."/>
            <person name="Crous P.W."/>
            <person name="Fauchery L."/>
            <person name="Girlanda M."/>
            <person name="Hayes R."/>
            <person name="Keri Z."/>
            <person name="Labutti K."/>
            <person name="Lipzen A."/>
            <person name="Lombard V."/>
            <person name="Magnuson J."/>
            <person name="Maillard F."/>
            <person name="Morin E."/>
            <person name="Murat C."/>
            <person name="Nolan M."/>
            <person name="Ohm R."/>
            <person name="Pangilinan J."/>
            <person name="Pereira M."/>
            <person name="Perotto S."/>
            <person name="Peter M."/>
            <person name="Riley R."/>
            <person name="Sitrit Y."/>
            <person name="Stielow B."/>
            <person name="Szollosi G."/>
            <person name="Zifcakova L."/>
            <person name="Stursova M."/>
            <person name="Spatafora J.W."/>
            <person name="Tedersoo L."/>
            <person name="Vaario L.-M."/>
            <person name="Yamada A."/>
            <person name="Yan M."/>
            <person name="Wang P."/>
            <person name="Xu J."/>
            <person name="Bruns T."/>
            <person name="Baldrian P."/>
            <person name="Vilgalys R."/>
            <person name="Henrissat B."/>
            <person name="Grigoriev I.V."/>
            <person name="Hibbett D."/>
            <person name="Nagy L.G."/>
            <person name="Martin F.M."/>
        </authorList>
    </citation>
    <scope>NUCLEOTIDE SEQUENCE</scope>
    <source>
        <strain evidence="1">P2</strain>
    </source>
</reference>
<accession>A0ACB6ZFB9</accession>